<dbReference type="GO" id="GO:0003677">
    <property type="term" value="F:DNA binding"/>
    <property type="evidence" value="ECO:0007669"/>
    <property type="project" value="InterPro"/>
</dbReference>
<dbReference type="InterPro" id="IPR029063">
    <property type="entry name" value="SAM-dependent_MTases_sf"/>
</dbReference>
<dbReference type="InterPro" id="IPR014001">
    <property type="entry name" value="Helicase_ATP-bd"/>
</dbReference>
<sequence length="2134" mass="246703">MSRRLIQVKEIYDNITAKIISNKKEWTRFLTFASSFYKYNFDNAVLIYAQRPDATMVAKMDLWNKRIGRYINKGTKSIAVFNTTKPELKLEYLFDIKDTNGDKHTIPTVWKLDDTIKSKLVKRLNNKHDIEYYKLEHQIEALTKQIVEESLEEFMMDFKYDIENTWLEEIPEESVNMYFKQTILESVEYIVAKRCGLEISIINDDNDTFTVVTHFNTKQLIFRLGNAVSSISENILRDIEKEVKNIMIEQRRTKNGQGRNQNDIQRNRRNILSRDTNIKSKGSRREAIREVRKESTEISKGKSPEQIQFSFSRRSVNDYNAQGRRRSETENRKNNEATAKEKSNTKSNGYNGDNKTQNDDKKYGRGNSTGRDNIQKKIDINSGEEQNSSSFFNNKKEQLNIIRNVPKLIEEKERIRNKILDDDTQDNKLKFTKEILKDKTIHFELDNESYMFKTTKNNLLVAKKEGSTYSTLGFLWTEAYRYIEDMVYNNIFIKDSEVVTHDFDEIIEDEEKTTNEIELTPIQKINYKYNSNDEIGVGGAKTKCRNNIEAIKTLKVIENENRLATEKEQSILARYTGWGGIPGVFDKNSASFNIEYQELKELLTLEEYQSARASTPNAHYTSHIVIENIYKALDNFGFKGGNILEPSMGGGYFFSMLPEEVKNSKLYGVELDDISARISKQLYQNANIKSCGFEETNFNDNFFDVAIGNVPFGDYKLFDPKYNKHNFYIHDYFIAKAIDKVRPNGIIAFVTSKGTMDKKDNSVRKYIAERADLIGAVRLPNTAFKQIAGTDVTADILFLQKREKVSVNEPSWLNVSQNDKGVPINQYFIDNPEMILGEMVFDQRMFRENSKYTACINTNPEFNLSDELEKAVLNLNADIGTYDRENEIVEDEIPADPNVKNFTFTFVDGELYYRENAIMRKYKAKGKMLERIKGLHEIRNITRDIINIQLKGCTKDELKLKQHQLNKTYDEFISKHGYISSNANSKAFSDDNDYPLLCSLEVEDNDKNMIKADMFTKQTIRPKEVITSVDTAVEALTVSLNERGKVDIDFMTSLYENLPENLVNELKGLIFLNPEKYKEEDITYGWETADEYLSGNVRQKLKLAKVFARTDERFKINVNYLEEVQPKDLDTSEIDVKLGATWIESADIEQFTYELLDTPRYYQNTKINYGDNDTIKVHFNKYNATWGISNKGNDGYSVASTKTYGTGRMNAYYIIQDTLNLKSVVVKDKIEEDGKERYVVNKKETMLAREKQNIIKEEFKSWIFKEPERRKKYVDFYNENFNNIRLREYDGSHLTFPGMNPDIKLRPHQINAVARVLYGGNTLLAHVVGAGKSFEMIASAMELRRLGLAKKNLFVVPNHLTEQMGSEFLRLYPSANILVATRKDFQKKNRQKFVSRIATGDYDCVIIGHSSFEKIPISREREKKMLKEQIEQITYSIEETKMQNGERWSIKQMEKFKKSLETQLKKLTDTPKDDVINFEELGIDTMFVDEAHAYKNCAVFSKMRNVSGISGARAKKATDMLMKCQYIQEVNEGRGVIFATGTPISNSITEMFVMMRYLQNNELKKRGIHIFDSWAAMFGEVVTSLELAPEGSGYRLKSRFAKFNNLPELMSMFKNVADIQTANMLDLPVPKLKGEKYQLVAAKPSLFTKEVMLEFVERAENIRNGRVEPKFDNMLKITNEARLLGTDPRLINIEAADETDSKVNKCVSNIYDRYIDTNGIKGTQIVFCDVGTPNSDGRFCIYDDIKNKLIKKGISKEEICFIHDVKTEVQREKLFADMRSGEKRIIIGSTSKMGTGVNIQDRLIALHHLDTAWKPSSIEQREGRILRQGNMNDEVYIYRYVTKGTFDSYMWGLVENKQKFISQIMTSKSVTRSCEDIDETVLSFAEVKALATGNPKIKQKMDIDNEVSRLKVLKSAYNSQRYSLQDDFTIRYPKLITQLEQKIECIIKDIERRDMNNSQDFSINIGGKIFDEKQDAGTMLESFYSKVQKDGSEINAGNYRGFGIILKGNYFDDRPKLILHGNLRYSIELGSSPHGNMTRIENALNSLESKISTYETKLEEYRKNIKQSKLEYDKAFQYEDELRDKIKRQAELNAELDIGNNSKDDVLSHEDSIEDDNTVEIEKSEYDKTEELVI</sequence>
<dbReference type="PROSITE" id="PS51194">
    <property type="entry name" value="HELICASE_CTER"/>
    <property type="match status" value="1"/>
</dbReference>
<dbReference type="InterPro" id="IPR006935">
    <property type="entry name" value="Helicase/UvrB_N"/>
</dbReference>
<dbReference type="SMART" id="SM00490">
    <property type="entry name" value="HELICc"/>
    <property type="match status" value="1"/>
</dbReference>
<feature type="domain" description="Helicase C-terminal" evidence="3">
    <location>
        <begin position="1709"/>
        <end position="1888"/>
    </location>
</feature>
<name>A0A9W6DI05_9FIRM</name>
<dbReference type="PANTHER" id="PTHR41313">
    <property type="entry name" value="ADENINE-SPECIFIC METHYLTRANSFERASE"/>
    <property type="match status" value="1"/>
</dbReference>
<dbReference type="GO" id="GO:0005524">
    <property type="term" value="F:ATP binding"/>
    <property type="evidence" value="ECO:0007669"/>
    <property type="project" value="InterPro"/>
</dbReference>
<dbReference type="Pfam" id="PF04851">
    <property type="entry name" value="ResIII"/>
    <property type="match status" value="1"/>
</dbReference>
<evidence type="ECO:0000313" key="5">
    <source>
        <dbReference type="Proteomes" id="UP001144256"/>
    </source>
</evidence>
<dbReference type="Proteomes" id="UP001144256">
    <property type="component" value="Unassembled WGS sequence"/>
</dbReference>
<dbReference type="Pfam" id="PF00271">
    <property type="entry name" value="Helicase_C"/>
    <property type="match status" value="1"/>
</dbReference>
<dbReference type="InterPro" id="IPR052933">
    <property type="entry name" value="DNA_Protect_Modify"/>
</dbReference>
<feature type="compositionally biased region" description="Polar residues" evidence="2">
    <location>
        <begin position="305"/>
        <end position="320"/>
    </location>
</feature>
<feature type="compositionally biased region" description="Polar residues" evidence="2">
    <location>
        <begin position="383"/>
        <end position="392"/>
    </location>
</feature>
<evidence type="ECO:0000256" key="1">
    <source>
        <dbReference type="SAM" id="Coils"/>
    </source>
</evidence>
<dbReference type="EMBL" id="BRLB01000016">
    <property type="protein sequence ID" value="GKX31399.1"/>
    <property type="molecule type" value="Genomic_DNA"/>
</dbReference>
<proteinExistence type="predicted"/>
<protein>
    <recommendedName>
        <fullName evidence="3">Helicase C-terminal domain-containing protein</fullName>
    </recommendedName>
</protein>
<dbReference type="Gene3D" id="3.40.50.300">
    <property type="entry name" value="P-loop containing nucleotide triphosphate hydrolases"/>
    <property type="match status" value="2"/>
</dbReference>
<feature type="compositionally biased region" description="Basic and acidic residues" evidence="2">
    <location>
        <begin position="283"/>
        <end position="303"/>
    </location>
</feature>
<feature type="region of interest" description="Disordered" evidence="2">
    <location>
        <begin position="2099"/>
        <end position="2134"/>
    </location>
</feature>
<dbReference type="Gene3D" id="3.40.50.150">
    <property type="entry name" value="Vaccinia Virus protein VP39"/>
    <property type="match status" value="1"/>
</dbReference>
<feature type="compositionally biased region" description="Low complexity" evidence="2">
    <location>
        <begin position="255"/>
        <end position="264"/>
    </location>
</feature>
<evidence type="ECO:0000256" key="2">
    <source>
        <dbReference type="SAM" id="MobiDB-lite"/>
    </source>
</evidence>
<evidence type="ECO:0000313" key="4">
    <source>
        <dbReference type="EMBL" id="GKX31399.1"/>
    </source>
</evidence>
<feature type="compositionally biased region" description="Basic and acidic residues" evidence="2">
    <location>
        <begin position="2120"/>
        <end position="2134"/>
    </location>
</feature>
<feature type="region of interest" description="Disordered" evidence="2">
    <location>
        <begin position="250"/>
        <end position="392"/>
    </location>
</feature>
<comment type="caution">
    <text evidence="4">The sequence shown here is derived from an EMBL/GenBank/DDBJ whole genome shotgun (WGS) entry which is preliminary data.</text>
</comment>
<feature type="compositionally biased region" description="Polar residues" evidence="2">
    <location>
        <begin position="345"/>
        <end position="355"/>
    </location>
</feature>
<gene>
    <name evidence="4" type="ORF">SH1V18_38790</name>
</gene>
<dbReference type="PANTHER" id="PTHR41313:SF1">
    <property type="entry name" value="DNA METHYLASE ADENINE-SPECIFIC DOMAIN-CONTAINING PROTEIN"/>
    <property type="match status" value="1"/>
</dbReference>
<feature type="compositionally biased region" description="Basic and acidic residues" evidence="2">
    <location>
        <begin position="325"/>
        <end position="344"/>
    </location>
</feature>
<keyword evidence="1" id="KW-0175">Coiled coil</keyword>
<dbReference type="InterPro" id="IPR027417">
    <property type="entry name" value="P-loop_NTPase"/>
</dbReference>
<organism evidence="4 5">
    <name type="scientific">Vallitalea longa</name>
    <dbReference type="NCBI Taxonomy" id="2936439"/>
    <lineage>
        <taxon>Bacteria</taxon>
        <taxon>Bacillati</taxon>
        <taxon>Bacillota</taxon>
        <taxon>Clostridia</taxon>
        <taxon>Lachnospirales</taxon>
        <taxon>Vallitaleaceae</taxon>
        <taxon>Vallitalea</taxon>
    </lineage>
</organism>
<accession>A0A9W6DI05</accession>
<feature type="coiled-coil region" evidence="1">
    <location>
        <begin position="2037"/>
        <end position="2071"/>
    </location>
</feature>
<dbReference type="SUPFAM" id="SSF53335">
    <property type="entry name" value="S-adenosyl-L-methionine-dependent methyltransferases"/>
    <property type="match status" value="1"/>
</dbReference>
<feature type="compositionally biased region" description="Basic and acidic residues" evidence="2">
    <location>
        <begin position="2102"/>
        <end position="2111"/>
    </location>
</feature>
<keyword evidence="5" id="KW-1185">Reference proteome</keyword>
<dbReference type="RefSeq" id="WP_281818419.1">
    <property type="nucleotide sequence ID" value="NZ_BRLB01000016.1"/>
</dbReference>
<dbReference type="SUPFAM" id="SSF52540">
    <property type="entry name" value="P-loop containing nucleoside triphosphate hydrolases"/>
    <property type="match status" value="2"/>
</dbReference>
<dbReference type="InterPro" id="IPR001650">
    <property type="entry name" value="Helicase_C-like"/>
</dbReference>
<reference evidence="4" key="1">
    <citation type="submission" date="2022-06" db="EMBL/GenBank/DDBJ databases">
        <title>Vallitalea longa sp. nov., an anaerobic bacterium isolated from marine sediment.</title>
        <authorList>
            <person name="Hirano S."/>
            <person name="Terahara T."/>
            <person name="Mori K."/>
            <person name="Hamada M."/>
            <person name="Matsumoto R."/>
            <person name="Kobayashi T."/>
        </authorList>
    </citation>
    <scope>NUCLEOTIDE SEQUENCE</scope>
    <source>
        <strain evidence="4">SH18-1</strain>
    </source>
</reference>
<evidence type="ECO:0000259" key="3">
    <source>
        <dbReference type="PROSITE" id="PS51194"/>
    </source>
</evidence>
<dbReference type="GO" id="GO:0016787">
    <property type="term" value="F:hydrolase activity"/>
    <property type="evidence" value="ECO:0007669"/>
    <property type="project" value="InterPro"/>
</dbReference>
<dbReference type="SMART" id="SM00487">
    <property type="entry name" value="DEXDc"/>
    <property type="match status" value="1"/>
</dbReference>